<keyword evidence="3" id="KW-0560">Oxidoreductase</keyword>
<evidence type="ECO:0000313" key="7">
    <source>
        <dbReference type="EMBL" id="ETN62475.1"/>
    </source>
</evidence>
<evidence type="ECO:0000313" key="9">
    <source>
        <dbReference type="Proteomes" id="UP000000673"/>
    </source>
</evidence>
<dbReference type="InterPro" id="IPR005123">
    <property type="entry name" value="Oxoglu/Fe-dep_dioxygenase_dom"/>
</dbReference>
<gene>
    <name evidence="7" type="ORF">AND_005832</name>
</gene>
<dbReference type="GO" id="GO:0035516">
    <property type="term" value="F:broad specificity oxidative DNA demethylase activity"/>
    <property type="evidence" value="ECO:0007669"/>
    <property type="project" value="TreeGrafter"/>
</dbReference>
<feature type="binding site" evidence="5">
    <location>
        <position position="203"/>
    </location>
    <ligand>
        <name>Fe cation</name>
        <dbReference type="ChEBI" id="CHEBI:24875"/>
        <note>catalytic</note>
    </ligand>
</feature>
<proteinExistence type="predicted"/>
<dbReference type="PANTHER" id="PTHR16557">
    <property type="entry name" value="ALKYLATED DNA REPAIR PROTEIN ALKB-RELATED"/>
    <property type="match status" value="1"/>
</dbReference>
<dbReference type="SUPFAM" id="SSF51197">
    <property type="entry name" value="Clavaminate synthase-like"/>
    <property type="match status" value="1"/>
</dbReference>
<dbReference type="GO" id="GO:0005634">
    <property type="term" value="C:nucleus"/>
    <property type="evidence" value="ECO:0007669"/>
    <property type="project" value="TreeGrafter"/>
</dbReference>
<keyword evidence="2" id="KW-0223">Dioxygenase</keyword>
<comment type="cofactor">
    <cofactor evidence="5">
        <name>Fe(2+)</name>
        <dbReference type="ChEBI" id="CHEBI:29033"/>
    </cofactor>
    <text evidence="5">Binds 1 Fe(2+) ion per subunit.</text>
</comment>
<dbReference type="Pfam" id="PF13532">
    <property type="entry name" value="2OG-FeII_Oxy_2"/>
    <property type="match status" value="1"/>
</dbReference>
<evidence type="ECO:0000256" key="4">
    <source>
        <dbReference type="ARBA" id="ARBA00023004"/>
    </source>
</evidence>
<dbReference type="VEuPathDB" id="VectorBase:ADAR2_001332"/>
<dbReference type="InterPro" id="IPR004574">
    <property type="entry name" value="Alkb"/>
</dbReference>
<evidence type="ECO:0000256" key="3">
    <source>
        <dbReference type="ARBA" id="ARBA00023002"/>
    </source>
</evidence>
<dbReference type="InterPro" id="IPR037151">
    <property type="entry name" value="AlkB-like_sf"/>
</dbReference>
<evidence type="ECO:0000313" key="8">
    <source>
        <dbReference type="EnsemblMetazoa" id="ADAC005832-PA"/>
    </source>
</evidence>
<dbReference type="Proteomes" id="UP000000673">
    <property type="component" value="Unassembled WGS sequence"/>
</dbReference>
<dbReference type="GO" id="GO:0005737">
    <property type="term" value="C:cytoplasm"/>
    <property type="evidence" value="ECO:0007669"/>
    <property type="project" value="TreeGrafter"/>
</dbReference>
<reference evidence="7" key="3">
    <citation type="journal article" date="2013" name="Nucleic Acids Res.">
        <title>The genome of Anopheles darlingi, the main neotropical malaria vector.</title>
        <authorList>
            <person name="Marinotti O."/>
            <person name="Cerqueira G.C."/>
            <person name="de Almeida L.G."/>
            <person name="Ferro M.I."/>
            <person name="Loreto E.L."/>
            <person name="Zaha A."/>
            <person name="Teixeira S.M."/>
            <person name="Wespiser A.R."/>
            <person name="Almeida E Silva A."/>
            <person name="Schlindwein A.D."/>
            <person name="Pacheco A.C."/>
            <person name="Silva A.L."/>
            <person name="Graveley B.R."/>
            <person name="Walenz B.P."/>
            <person name="Lima Bde A."/>
            <person name="Ribeiro C.A."/>
            <person name="Nunes-Silva C.G."/>
            <person name="de Carvalho C.R."/>
            <person name="Soares C.M."/>
            <person name="de Menezes C.B."/>
            <person name="Matiolli C."/>
            <person name="Caffrey D."/>
            <person name="Araujo D.A."/>
            <person name="de Oliveira D.M."/>
            <person name="Golenbock D."/>
            <person name="Grisard E.C."/>
            <person name="Fantinatti-Garboggini F."/>
            <person name="de Carvalho F.M."/>
            <person name="Barcellos F.G."/>
            <person name="Prosdocimi F."/>
            <person name="May G."/>
            <person name="Azevedo Junior G.M."/>
            <person name="Guimaraes G.M."/>
            <person name="Goldman G.H."/>
            <person name="Padilha I.Q."/>
            <person name="Batista Jda S."/>
            <person name="Ferro J.A."/>
            <person name="Ribeiro J.M."/>
            <person name="Fietto J.L."/>
            <person name="Dabbas K.M."/>
            <person name="Cerdeira L."/>
            <person name="Agnez-Lima L.F."/>
            <person name="Brocchi M."/>
            <person name="de Carvalho M.O."/>
            <person name="Teixeira Mde M."/>
            <person name="Diniz Maia Mde M."/>
            <person name="Goldman M.H."/>
            <person name="Cruz Schneider M.P."/>
            <person name="Felipe M.S."/>
            <person name="Hungria M."/>
            <person name="Nicolas M.F."/>
            <person name="Pereira M."/>
            <person name="Montes M.A."/>
            <person name="Cantao M.E."/>
            <person name="Vincentz M."/>
            <person name="Rafael M.S."/>
            <person name="Silverman N."/>
            <person name="Stoco P.H."/>
            <person name="Souza R.C."/>
            <person name="Vicentini R."/>
            <person name="Gazzinelli R.T."/>
            <person name="Neves Rde O."/>
            <person name="Silva R."/>
            <person name="Astolfi-Filho S."/>
            <person name="Maciel T.E."/>
            <person name="Urmenyi T.P."/>
            <person name="Tadei W.P."/>
            <person name="Camargo E.P."/>
            <person name="de Vasconcelos A.T."/>
        </authorList>
    </citation>
    <scope>NUCLEOTIDE SEQUENCE</scope>
</reference>
<keyword evidence="4 5" id="KW-0408">Iron</keyword>
<reference evidence="8" key="4">
    <citation type="submission" date="2015-06" db="UniProtKB">
        <authorList>
            <consortium name="EnsemblMetazoa"/>
        </authorList>
    </citation>
    <scope>IDENTIFICATION</scope>
</reference>
<protein>
    <recommendedName>
        <fullName evidence="6">Fe2OG dioxygenase domain-containing protein</fullName>
    </recommendedName>
</protein>
<organism evidence="7">
    <name type="scientific">Anopheles darlingi</name>
    <name type="common">Mosquito</name>
    <dbReference type="NCBI Taxonomy" id="43151"/>
    <lineage>
        <taxon>Eukaryota</taxon>
        <taxon>Metazoa</taxon>
        <taxon>Ecdysozoa</taxon>
        <taxon>Arthropoda</taxon>
        <taxon>Hexapoda</taxon>
        <taxon>Insecta</taxon>
        <taxon>Pterygota</taxon>
        <taxon>Neoptera</taxon>
        <taxon>Endopterygota</taxon>
        <taxon>Diptera</taxon>
        <taxon>Nematocera</taxon>
        <taxon>Culicoidea</taxon>
        <taxon>Culicidae</taxon>
        <taxon>Anophelinae</taxon>
        <taxon>Anopheles</taxon>
    </lineage>
</organism>
<dbReference type="eggNOG" id="KOG2731">
    <property type="taxonomic scope" value="Eukaryota"/>
</dbReference>
<dbReference type="EnsemblMetazoa" id="ADAC005832-RA">
    <property type="protein sequence ID" value="ADAC005832-PA"/>
    <property type="gene ID" value="ADAC005832"/>
</dbReference>
<feature type="domain" description="Fe2OG dioxygenase" evidence="6">
    <location>
        <begin position="183"/>
        <end position="330"/>
    </location>
</feature>
<evidence type="ECO:0000256" key="2">
    <source>
        <dbReference type="ARBA" id="ARBA00022964"/>
    </source>
</evidence>
<accession>W5JHU6</accession>
<dbReference type="Gene3D" id="2.60.120.590">
    <property type="entry name" value="Alpha-ketoglutarate-dependent dioxygenase AlkB-like"/>
    <property type="match status" value="1"/>
</dbReference>
<dbReference type="PROSITE" id="PS51471">
    <property type="entry name" value="FE2OG_OXY"/>
    <property type="match status" value="1"/>
</dbReference>
<name>W5JHU6_ANODA</name>
<keyword evidence="9" id="KW-1185">Reference proteome</keyword>
<dbReference type="VEuPathDB" id="VectorBase:ADAC005832"/>
<dbReference type="GO" id="GO:0008198">
    <property type="term" value="F:ferrous iron binding"/>
    <property type="evidence" value="ECO:0007669"/>
    <property type="project" value="TreeGrafter"/>
</dbReference>
<evidence type="ECO:0000256" key="5">
    <source>
        <dbReference type="PIRSR" id="PIRSR604574-2"/>
    </source>
</evidence>
<dbReference type="STRING" id="43151.W5JHU6"/>
<dbReference type="AlphaFoldDB" id="W5JHU6"/>
<feature type="binding site" evidence="5">
    <location>
        <position position="257"/>
    </location>
    <ligand>
        <name>Fe cation</name>
        <dbReference type="ChEBI" id="CHEBI:24875"/>
        <note>catalytic</note>
    </ligand>
</feature>
<sequence>MDEDSGLLDRFQKSFKYYKANQPPPGLQNVIRIDDGSDKRLEPVNLLSNGSQFPGLLSPECWRTYRVTGRPGLLVVANPFTGDGQRYWTSRCVVDYPGPKNTNILPQQLEEQLGPNGWWPLLQSCSDPTKRRKLAKVLRWATLGFHYDWTNKTYDDSNRSPFPDDLGDLVCYLAAAFGYKQFSPEASIVNFYPVGSTLAGHTDHSEDDLTAPLFSISFGRPAIFLVGGPTRNETPDAILLQSGDIVVMSGPSRQYYHAVPRVFSVSEEPLEDQCRRWQTQSPEAVELSASEGMANICPLRWKECQHISFWNPIQDYLESTRININVRQVKRTARS</sequence>
<dbReference type="FunCoup" id="W5JHU6">
    <property type="interactions" value="2228"/>
</dbReference>
<dbReference type="EMBL" id="ADMH02001466">
    <property type="protein sequence ID" value="ETN62475.1"/>
    <property type="molecule type" value="Genomic_DNA"/>
</dbReference>
<dbReference type="GO" id="GO:0035515">
    <property type="term" value="F:oxidative RNA demethylase activity"/>
    <property type="evidence" value="ECO:0007669"/>
    <property type="project" value="TreeGrafter"/>
</dbReference>
<feature type="binding site" evidence="5">
    <location>
        <position position="201"/>
    </location>
    <ligand>
        <name>Fe cation</name>
        <dbReference type="ChEBI" id="CHEBI:24875"/>
        <note>catalytic</note>
    </ligand>
</feature>
<dbReference type="OMA" id="YKRRDPP"/>
<evidence type="ECO:0000259" key="6">
    <source>
        <dbReference type="PROSITE" id="PS51471"/>
    </source>
</evidence>
<keyword evidence="1 5" id="KW-0479">Metal-binding</keyword>
<evidence type="ECO:0000256" key="1">
    <source>
        <dbReference type="ARBA" id="ARBA00022723"/>
    </source>
</evidence>
<dbReference type="InterPro" id="IPR027450">
    <property type="entry name" value="AlkB-like"/>
</dbReference>
<dbReference type="PANTHER" id="PTHR16557:SF2">
    <property type="entry name" value="NUCLEIC ACID DIOXYGENASE ALKBH1"/>
    <property type="match status" value="1"/>
</dbReference>
<dbReference type="GO" id="GO:0035513">
    <property type="term" value="P:oxidative RNA demethylation"/>
    <property type="evidence" value="ECO:0007669"/>
    <property type="project" value="TreeGrafter"/>
</dbReference>
<reference evidence="7" key="2">
    <citation type="submission" date="2010-05" db="EMBL/GenBank/DDBJ databases">
        <authorList>
            <person name="Almeida L.G."/>
            <person name="Nicolas M.F."/>
            <person name="Souza R.C."/>
            <person name="Vasconcelos A.T.R."/>
        </authorList>
    </citation>
    <scope>NUCLEOTIDE SEQUENCE</scope>
</reference>
<dbReference type="HOGENOM" id="CLU_029471_2_1_1"/>
<reference evidence="7 9" key="1">
    <citation type="journal article" date="2010" name="BMC Genomics">
        <title>Combination of measures distinguishes pre-miRNAs from other stem-loops in the genome of the newly sequenced Anopheles darlingi.</title>
        <authorList>
            <person name="Mendes N.D."/>
            <person name="Freitas A.T."/>
            <person name="Vasconcelos A.T."/>
            <person name="Sagot M.F."/>
        </authorList>
    </citation>
    <scope>NUCLEOTIDE SEQUENCE</scope>
</reference>